<sequence>MSQSLFHSAPWSSNHTPTKPFFNLPTPASSSINHTSDLSTSSLISWTVFILALIFITDNFARKRSHHSKTAEVERPIREVIVSSSSPSSTEEVAAAQENVPSLFQGLAQGASLMLRC</sequence>
<protein>
    <submittedName>
        <fullName evidence="3">Uncharacterized protein</fullName>
    </submittedName>
</protein>
<name>A0A6J3LUY1_9PEZI</name>
<evidence type="ECO:0000313" key="3">
    <source>
        <dbReference type="RefSeq" id="XP_033456120.1"/>
    </source>
</evidence>
<evidence type="ECO:0000313" key="2">
    <source>
        <dbReference type="Proteomes" id="UP000504637"/>
    </source>
</evidence>
<reference evidence="3" key="1">
    <citation type="submission" date="2020-01" db="EMBL/GenBank/DDBJ databases">
        <authorList>
            <consortium name="DOE Joint Genome Institute"/>
            <person name="Haridas S."/>
            <person name="Albert R."/>
            <person name="Binder M."/>
            <person name="Bloem J."/>
            <person name="Labutti K."/>
            <person name="Salamov A."/>
            <person name="Andreopoulos B."/>
            <person name="Baker S.E."/>
            <person name="Barry K."/>
            <person name="Bills G."/>
            <person name="Bluhm B.H."/>
            <person name="Cannon C."/>
            <person name="Castanera R."/>
            <person name="Culley D.E."/>
            <person name="Daum C."/>
            <person name="Ezra D."/>
            <person name="Gonzalez J.B."/>
            <person name="Henrissat B."/>
            <person name="Kuo A."/>
            <person name="Liang C."/>
            <person name="Lipzen A."/>
            <person name="Lutzoni F."/>
            <person name="Magnuson J."/>
            <person name="Mondo S."/>
            <person name="Nolan M."/>
            <person name="Ohm R."/>
            <person name="Pangilinan J."/>
            <person name="Park H.-J."/>
            <person name="Ramirez L."/>
            <person name="Alfaro M."/>
            <person name="Sun H."/>
            <person name="Tritt A."/>
            <person name="Yoshinaga Y."/>
            <person name="Zwiers L.-H."/>
            <person name="Turgeon B.G."/>
            <person name="Goodwin S.B."/>
            <person name="Spatafora J.W."/>
            <person name="Crous P.W."/>
            <person name="Grigoriev I.V."/>
        </authorList>
    </citation>
    <scope>NUCLEOTIDE SEQUENCE</scope>
    <source>
        <strain evidence="3">CBS 342.82</strain>
    </source>
</reference>
<accession>A0A6J3LUY1</accession>
<dbReference type="Proteomes" id="UP000504637">
    <property type="component" value="Unplaced"/>
</dbReference>
<reference evidence="3" key="3">
    <citation type="submission" date="2025-08" db="UniProtKB">
        <authorList>
            <consortium name="RefSeq"/>
        </authorList>
    </citation>
    <scope>IDENTIFICATION</scope>
    <source>
        <strain evidence="3">CBS 342.82</strain>
    </source>
</reference>
<dbReference type="GeneID" id="54365795"/>
<evidence type="ECO:0000256" key="1">
    <source>
        <dbReference type="SAM" id="Phobius"/>
    </source>
</evidence>
<keyword evidence="1" id="KW-0472">Membrane</keyword>
<organism evidence="3">
    <name type="scientific">Dissoconium aciculare CBS 342.82</name>
    <dbReference type="NCBI Taxonomy" id="1314786"/>
    <lineage>
        <taxon>Eukaryota</taxon>
        <taxon>Fungi</taxon>
        <taxon>Dikarya</taxon>
        <taxon>Ascomycota</taxon>
        <taxon>Pezizomycotina</taxon>
        <taxon>Dothideomycetes</taxon>
        <taxon>Dothideomycetidae</taxon>
        <taxon>Mycosphaerellales</taxon>
        <taxon>Dissoconiaceae</taxon>
        <taxon>Dissoconium</taxon>
    </lineage>
</organism>
<dbReference type="AlphaFoldDB" id="A0A6J3LUY1"/>
<dbReference type="RefSeq" id="XP_033456120.1">
    <property type="nucleotide sequence ID" value="XM_033607996.1"/>
</dbReference>
<gene>
    <name evidence="3" type="ORF">K489DRAFT_413011</name>
</gene>
<proteinExistence type="predicted"/>
<reference evidence="3" key="2">
    <citation type="submission" date="2020-04" db="EMBL/GenBank/DDBJ databases">
        <authorList>
            <consortium name="NCBI Genome Project"/>
        </authorList>
    </citation>
    <scope>NUCLEOTIDE SEQUENCE</scope>
    <source>
        <strain evidence="3">CBS 342.82</strain>
    </source>
</reference>
<keyword evidence="1" id="KW-0812">Transmembrane</keyword>
<feature type="transmembrane region" description="Helical" evidence="1">
    <location>
        <begin position="43"/>
        <end position="61"/>
    </location>
</feature>
<keyword evidence="2" id="KW-1185">Reference proteome</keyword>
<keyword evidence="1" id="KW-1133">Transmembrane helix</keyword>